<feature type="signal peptide" evidence="2">
    <location>
        <begin position="1"/>
        <end position="22"/>
    </location>
</feature>
<evidence type="ECO:0000256" key="1">
    <source>
        <dbReference type="SAM" id="MobiDB-lite"/>
    </source>
</evidence>
<gene>
    <name evidence="3" type="ORF">TGPRC2_309160</name>
</gene>
<evidence type="ECO:0000313" key="4">
    <source>
        <dbReference type="Proteomes" id="UP000075225"/>
    </source>
</evidence>
<sequence length="209" mass="22536">MTQRAILLGLALVSALALHAAAINSTEPAPYEDAFEVLGRTDQPTASQGQPQPSDEDQNRDVAESLEAKDDPAKTTFSLRGSSGRPVNEQEGLEKNTHLTKTVGQTSSLTEETVSSESSSFTEEPFSDLDDEAALQALSDFFTRLASQATTSPLAPETTTDSDEQAVFDPQEQAPQENVAPEPQEEVAATSEEENVEPEQQQQQTPEEN</sequence>
<feature type="compositionally biased region" description="Basic and acidic residues" evidence="1">
    <location>
        <begin position="57"/>
        <end position="73"/>
    </location>
</feature>
<comment type="caution">
    <text evidence="3">The sequence shown here is derived from an EMBL/GenBank/DDBJ whole genome shotgun (WGS) entry which is preliminary data.</text>
</comment>
<feature type="compositionally biased region" description="Polar residues" evidence="1">
    <location>
        <begin position="42"/>
        <end position="53"/>
    </location>
</feature>
<dbReference type="EMBL" id="AHZP02000595">
    <property type="protein sequence ID" value="KYK70170.1"/>
    <property type="molecule type" value="Genomic_DNA"/>
</dbReference>
<dbReference type="OrthoDB" id="10636195at2759"/>
<proteinExistence type="predicted"/>
<feature type="region of interest" description="Disordered" evidence="1">
    <location>
        <begin position="38"/>
        <end position="132"/>
    </location>
</feature>
<accession>A0A151HLK6</accession>
<feature type="compositionally biased region" description="Polar residues" evidence="1">
    <location>
        <begin position="149"/>
        <end position="159"/>
    </location>
</feature>
<evidence type="ECO:0000313" key="3">
    <source>
        <dbReference type="EMBL" id="KYK70170.1"/>
    </source>
</evidence>
<dbReference type="AlphaFoldDB" id="A0A151HLK6"/>
<keyword evidence="2" id="KW-0732">Signal</keyword>
<reference evidence="4" key="1">
    <citation type="submission" date="2016-03" db="EMBL/GenBank/DDBJ databases">
        <authorList>
            <person name="Sibley D."/>
            <person name="Venepally P."/>
            <person name="Karamycheva S."/>
            <person name="Hadjithomas M."/>
            <person name="Khan A."/>
            <person name="Brunk B."/>
            <person name="Roos D."/>
            <person name="Caler E."/>
            <person name="Lorenzi H."/>
        </authorList>
    </citation>
    <scope>NUCLEOTIDE SEQUENCE [LARGE SCALE GENOMIC DNA]</scope>
    <source>
        <strain evidence="4">TgCatPRC2</strain>
    </source>
</reference>
<feature type="region of interest" description="Disordered" evidence="1">
    <location>
        <begin position="149"/>
        <end position="209"/>
    </location>
</feature>
<dbReference type="Proteomes" id="UP000075225">
    <property type="component" value="Unassembled WGS sequence"/>
</dbReference>
<feature type="compositionally biased region" description="Low complexity" evidence="1">
    <location>
        <begin position="198"/>
        <end position="209"/>
    </location>
</feature>
<feature type="compositionally biased region" description="Low complexity" evidence="1">
    <location>
        <begin position="106"/>
        <end position="124"/>
    </location>
</feature>
<feature type="non-terminal residue" evidence="3">
    <location>
        <position position="209"/>
    </location>
</feature>
<feature type="chain" id="PRO_5007581727" evidence="2">
    <location>
        <begin position="23"/>
        <end position="209"/>
    </location>
</feature>
<evidence type="ECO:0000256" key="2">
    <source>
        <dbReference type="SAM" id="SignalP"/>
    </source>
</evidence>
<name>A0A151HLK6_TOXGO</name>
<dbReference type="VEuPathDB" id="ToxoDB:TGPRC2_309160"/>
<organism evidence="3 4">
    <name type="scientific">Toxoplasma gondii TgCatPRC2</name>
    <dbReference type="NCBI Taxonomy" id="1130821"/>
    <lineage>
        <taxon>Eukaryota</taxon>
        <taxon>Sar</taxon>
        <taxon>Alveolata</taxon>
        <taxon>Apicomplexa</taxon>
        <taxon>Conoidasida</taxon>
        <taxon>Coccidia</taxon>
        <taxon>Eucoccidiorida</taxon>
        <taxon>Eimeriorina</taxon>
        <taxon>Sarcocystidae</taxon>
        <taxon>Toxoplasma</taxon>
    </lineage>
</organism>
<protein>
    <submittedName>
        <fullName evidence="3">IgA-specific metalloendopeptidase</fullName>
    </submittedName>
</protein>